<dbReference type="EMBL" id="JBCEZU010000145">
    <property type="protein sequence ID" value="KAK9524776.1"/>
    <property type="molecule type" value="Genomic_DNA"/>
</dbReference>
<feature type="transmembrane region" description="Helical" evidence="1">
    <location>
        <begin position="88"/>
        <end position="112"/>
    </location>
</feature>
<keyword evidence="1" id="KW-1133">Transmembrane helix</keyword>
<proteinExistence type="predicted"/>
<evidence type="ECO:0000313" key="3">
    <source>
        <dbReference type="EMBL" id="KAK9524777.1"/>
    </source>
</evidence>
<organism evidence="3 4">
    <name type="scientific">Zoarces viviparus</name>
    <name type="common">Viviparous eelpout</name>
    <name type="synonym">Blennius viviparus</name>
    <dbReference type="NCBI Taxonomy" id="48416"/>
    <lineage>
        <taxon>Eukaryota</taxon>
        <taxon>Metazoa</taxon>
        <taxon>Chordata</taxon>
        <taxon>Craniata</taxon>
        <taxon>Vertebrata</taxon>
        <taxon>Euteleostomi</taxon>
        <taxon>Actinopterygii</taxon>
        <taxon>Neopterygii</taxon>
        <taxon>Teleostei</taxon>
        <taxon>Neoteleostei</taxon>
        <taxon>Acanthomorphata</taxon>
        <taxon>Eupercaria</taxon>
        <taxon>Perciformes</taxon>
        <taxon>Cottioidei</taxon>
        <taxon>Zoarcales</taxon>
        <taxon>Zoarcidae</taxon>
        <taxon>Zoarcinae</taxon>
        <taxon>Zoarces</taxon>
    </lineage>
</organism>
<keyword evidence="4" id="KW-1185">Reference proteome</keyword>
<dbReference type="AlphaFoldDB" id="A0AAW1ER25"/>
<dbReference type="Proteomes" id="UP001488805">
    <property type="component" value="Unassembled WGS sequence"/>
</dbReference>
<protein>
    <submittedName>
        <fullName evidence="3">Uncharacterized protein</fullName>
    </submittedName>
</protein>
<gene>
    <name evidence="2" type="ORF">VZT92_017144</name>
    <name evidence="3" type="ORF">VZT92_017145</name>
</gene>
<feature type="transmembrane region" description="Helical" evidence="1">
    <location>
        <begin position="132"/>
        <end position="163"/>
    </location>
</feature>
<keyword evidence="1" id="KW-0812">Transmembrane</keyword>
<dbReference type="EMBL" id="JBCEZU010000145">
    <property type="protein sequence ID" value="KAK9524777.1"/>
    <property type="molecule type" value="Genomic_DNA"/>
</dbReference>
<accession>A0AAW1ER25</accession>
<evidence type="ECO:0000313" key="2">
    <source>
        <dbReference type="EMBL" id="KAK9524776.1"/>
    </source>
</evidence>
<comment type="caution">
    <text evidence="3">The sequence shown here is derived from an EMBL/GenBank/DDBJ whole genome shotgun (WGS) entry which is preliminary data.</text>
</comment>
<dbReference type="InterPro" id="IPR040350">
    <property type="entry name" value="TMEM272"/>
</dbReference>
<feature type="transmembrane region" description="Helical" evidence="1">
    <location>
        <begin position="46"/>
        <end position="67"/>
    </location>
</feature>
<name>A0AAW1ER25_ZOAVI</name>
<reference evidence="3 4" key="1">
    <citation type="journal article" date="2024" name="Genome Biol. Evol.">
        <title>Chromosome-level genome assembly of the viviparous eelpout Zoarces viviparus.</title>
        <authorList>
            <person name="Fuhrmann N."/>
            <person name="Brasseur M.V."/>
            <person name="Bakowski C.E."/>
            <person name="Podsiadlowski L."/>
            <person name="Prost S."/>
            <person name="Krehenwinkel H."/>
            <person name="Mayer C."/>
        </authorList>
    </citation>
    <scope>NUCLEOTIDE SEQUENCE [LARGE SCALE GENOMIC DNA]</scope>
    <source>
        <strain evidence="3">NO-MEL_2022_Ind0_liver</strain>
    </source>
</reference>
<dbReference type="PANTHER" id="PTHR33444:SF2">
    <property type="entry name" value="MARVEL DOMAIN-CONTAINING PROTEIN"/>
    <property type="match status" value="1"/>
</dbReference>
<feature type="transmembrane region" description="Helical" evidence="1">
    <location>
        <begin position="21"/>
        <end position="40"/>
    </location>
</feature>
<keyword evidence="1" id="KW-0472">Membrane</keyword>
<evidence type="ECO:0000256" key="1">
    <source>
        <dbReference type="SAM" id="Phobius"/>
    </source>
</evidence>
<evidence type="ECO:0000313" key="4">
    <source>
        <dbReference type="Proteomes" id="UP001488805"/>
    </source>
</evidence>
<sequence length="172" mass="19057">MSNTVVIQRIRSEPQALASSKLVICVIPVAQIIIGAIYLNDCPRQHYIPIYLIVAGVFGLVLAALSCQPSARTPEDGTPNPLSRVCTTWNSLTSLFLFCWFIAGNVWIYSIYEPNYIKNATSADLYCDRTLYLFAFWTTTLVYILLALSLVGGLCVFLCWCLCGQADADDNV</sequence>
<dbReference type="PANTHER" id="PTHR33444">
    <property type="entry name" value="SI:DKEY-19B23.12-RELATED"/>
    <property type="match status" value="1"/>
</dbReference>